<keyword evidence="4 11" id="KW-0812">Transmembrane</keyword>
<dbReference type="Pfam" id="PF00430">
    <property type="entry name" value="ATP-synt_B"/>
    <property type="match status" value="1"/>
</dbReference>
<gene>
    <name evidence="11 14" type="primary">atpF</name>
</gene>
<evidence type="ECO:0000256" key="7">
    <source>
        <dbReference type="ARBA" id="ARBA00023065"/>
    </source>
</evidence>
<comment type="subunit">
    <text evidence="11">F-type ATPases have 2 components, F(1) - the catalytic core - and F(0) - the membrane proton channel. F(1) has five subunits: alpha(3), beta(3), gamma(1), delta(1), epsilon(1). F(0) has four main subunits: a(1), b(1), b'(1) and c(10-14). The alpha and beta chains form an alternating ring which encloses part of the gamma chain. F(1) is attached to F(0) by a central stalk formed by the gamma and epsilon chains, while a peripheral stalk is formed by the delta, b and b' chains.</text>
</comment>
<dbReference type="GO" id="GO:0045259">
    <property type="term" value="C:proton-transporting ATP synthase complex"/>
    <property type="evidence" value="ECO:0007669"/>
    <property type="project" value="UniProtKB-KW"/>
</dbReference>
<evidence type="ECO:0000256" key="11">
    <source>
        <dbReference type="HAMAP-Rule" id="MF_01398"/>
    </source>
</evidence>
<protein>
    <recommendedName>
        <fullName evidence="11">ATP synthase subunit b, chloroplastic</fullName>
    </recommendedName>
    <alternativeName>
        <fullName evidence="11">ATP synthase F(0) sector subunit b</fullName>
    </alternativeName>
    <alternativeName>
        <fullName evidence="11">ATPase subunit I</fullName>
    </alternativeName>
</protein>
<dbReference type="EMBL" id="MW762687">
    <property type="protein sequence ID" value="QVJ99577.1"/>
    <property type="molecule type" value="Genomic_DNA"/>
</dbReference>
<keyword evidence="3 11" id="KW-0138">CF(0)</keyword>
<evidence type="ECO:0000256" key="12">
    <source>
        <dbReference type="RuleBase" id="RU003848"/>
    </source>
</evidence>
<comment type="miscellaneous">
    <text evidence="11">In plastids the F-type ATPase is also known as CF(1)CF(0).</text>
</comment>
<comment type="subcellular location">
    <subcellularLocation>
        <location evidence="1">Membrane</location>
        <topology evidence="1">Single-pass membrane protein</topology>
    </subcellularLocation>
    <subcellularLocation>
        <location evidence="11">Plastid</location>
        <location evidence="11">Chloroplast thylakoid membrane</location>
        <topology evidence="11">Single-pass membrane protein</topology>
    </subcellularLocation>
</comment>
<evidence type="ECO:0000256" key="1">
    <source>
        <dbReference type="ARBA" id="ARBA00004167"/>
    </source>
</evidence>
<keyword evidence="11" id="KW-0793">Thylakoid</keyword>
<keyword evidence="14" id="KW-0934">Plastid</keyword>
<name>A0A8E5XRA6_9PHAE</name>
<feature type="transmembrane region" description="Helical" evidence="11">
    <location>
        <begin position="34"/>
        <end position="52"/>
    </location>
</feature>
<evidence type="ECO:0000256" key="3">
    <source>
        <dbReference type="ARBA" id="ARBA00022547"/>
    </source>
</evidence>
<evidence type="ECO:0000256" key="4">
    <source>
        <dbReference type="ARBA" id="ARBA00022692"/>
    </source>
</evidence>
<evidence type="ECO:0000256" key="2">
    <source>
        <dbReference type="ARBA" id="ARBA00022448"/>
    </source>
</evidence>
<evidence type="ECO:0000256" key="8">
    <source>
        <dbReference type="ARBA" id="ARBA00023136"/>
    </source>
</evidence>
<evidence type="ECO:0000256" key="9">
    <source>
        <dbReference type="ARBA" id="ARBA00023310"/>
    </source>
</evidence>
<keyword evidence="2 11" id="KW-0813">Transport</keyword>
<keyword evidence="13" id="KW-0175">Coiled coil</keyword>
<dbReference type="GO" id="GO:0046933">
    <property type="term" value="F:proton-transporting ATP synthase activity, rotational mechanism"/>
    <property type="evidence" value="ECO:0007669"/>
    <property type="project" value="UniProtKB-UniRule"/>
</dbReference>
<dbReference type="PANTHER" id="PTHR34264">
    <property type="entry name" value="ATP SYNTHASE SUBUNIT B, CHLOROPLASTIC"/>
    <property type="match status" value="1"/>
</dbReference>
<keyword evidence="7 11" id="KW-0406">Ion transport</keyword>
<keyword evidence="9 11" id="KW-0066">ATP synthesis</keyword>
<comment type="function">
    <text evidence="10 11">F(1)F(0) ATP synthase produces ATP from ADP in the presence of a proton or sodium gradient. F-type ATPases consist of two structural domains, F(1) containing the extramembraneous catalytic core and F(0) containing the membrane proton channel, linked together by a central stalk and a peripheral stalk. During catalysis, ATP synthesis in the catalytic domain of F(1) is coupled via a rotary mechanism of the central stalk subunits to proton translocation.</text>
</comment>
<feature type="coiled-coil region" evidence="13">
    <location>
        <begin position="53"/>
        <end position="87"/>
    </location>
</feature>
<evidence type="ECO:0000256" key="10">
    <source>
        <dbReference type="ARBA" id="ARBA00025198"/>
    </source>
</evidence>
<keyword evidence="6 11" id="KW-1133">Transmembrane helix</keyword>
<evidence type="ECO:0000256" key="6">
    <source>
        <dbReference type="ARBA" id="ARBA00022989"/>
    </source>
</evidence>
<keyword evidence="5 11" id="KW-0375">Hydrogen ion transport</keyword>
<geneLocation type="chloroplast" evidence="14"/>
<reference evidence="14" key="1">
    <citation type="submission" date="2021-03" db="EMBL/GenBank/DDBJ databases">
        <title>The complete chloroplast genome of Ishige okamurae.</title>
        <authorList>
            <person name="Wang X."/>
        </authorList>
    </citation>
    <scope>NUCLEOTIDE SEQUENCE</scope>
</reference>
<dbReference type="GeneID" id="68216410"/>
<proteinExistence type="inferred from homology"/>
<organism evidence="14">
    <name type="scientific">Ishige okamurae</name>
    <dbReference type="NCBI Taxonomy" id="233772"/>
    <lineage>
        <taxon>Eukaryota</taxon>
        <taxon>Sar</taxon>
        <taxon>Stramenopiles</taxon>
        <taxon>Ochrophyta</taxon>
        <taxon>PX clade</taxon>
        <taxon>Phaeophyceae</taxon>
        <taxon>Ectocarpales</taxon>
        <taxon>Ishigeaceae</taxon>
        <taxon>Ishige</taxon>
    </lineage>
</organism>
<evidence type="ECO:0000313" key="14">
    <source>
        <dbReference type="EMBL" id="QVJ99577.1"/>
    </source>
</evidence>
<dbReference type="InterPro" id="IPR002146">
    <property type="entry name" value="ATP_synth_b/b'su_bac/chlpt"/>
</dbReference>
<dbReference type="PANTHER" id="PTHR34264:SF3">
    <property type="entry name" value="ATP SYNTHASE SUBUNIT B, CHLOROPLASTIC"/>
    <property type="match status" value="1"/>
</dbReference>
<dbReference type="GO" id="GO:0009535">
    <property type="term" value="C:chloroplast thylakoid membrane"/>
    <property type="evidence" value="ECO:0007669"/>
    <property type="project" value="UniProtKB-SubCell"/>
</dbReference>
<comment type="similarity">
    <text evidence="11 12">Belongs to the ATPase B chain family.</text>
</comment>
<dbReference type="RefSeq" id="YP_010185233.1">
    <property type="nucleotide sequence ID" value="NC_058314.1"/>
</dbReference>
<sequence>MQKPMFMINHMYYIILANENFSVTINTDIFETNVINIILLLIVLFLVLSNFLKESLGSRKKKITTDVENAEERLVEAKKRYKEAEKQWSQIQIVIEDIYQQAQQTKQNILKVKCNIAKQDLSKKFGAATTILRYREQKTFDDVIKEVSERALKKVVIKLQKELGEKEQIDLVNSKIKLLEDNY</sequence>
<accession>A0A8E5XRA6</accession>
<evidence type="ECO:0000256" key="13">
    <source>
        <dbReference type="SAM" id="Coils"/>
    </source>
</evidence>
<evidence type="ECO:0000256" key="5">
    <source>
        <dbReference type="ARBA" id="ARBA00022781"/>
    </source>
</evidence>
<keyword evidence="8 11" id="KW-0472">Membrane</keyword>
<dbReference type="HAMAP" id="MF_01398">
    <property type="entry name" value="ATP_synth_b_bprime"/>
    <property type="match status" value="1"/>
</dbReference>
<dbReference type="AlphaFoldDB" id="A0A8E5XRA6"/>
<comment type="function">
    <text evidence="11">Component of the F(0) channel, it forms part of the peripheral stalk, linking F(1) to F(0).</text>
</comment>
<keyword evidence="14" id="KW-0150">Chloroplast</keyword>